<feature type="domain" description="EfeO-type cupredoxin-like" evidence="3">
    <location>
        <begin position="260"/>
        <end position="344"/>
    </location>
</feature>
<name>A0A1F5JVX1_9BACT</name>
<dbReference type="SUPFAM" id="SSF49503">
    <property type="entry name" value="Cupredoxins"/>
    <property type="match status" value="1"/>
</dbReference>
<gene>
    <name evidence="4" type="ORF">A3D83_04205</name>
</gene>
<keyword evidence="1" id="KW-1133">Transmembrane helix</keyword>
<evidence type="ECO:0000259" key="2">
    <source>
        <dbReference type="Pfam" id="PF13386"/>
    </source>
</evidence>
<dbReference type="Gene3D" id="2.60.40.420">
    <property type="entry name" value="Cupredoxins - blue copper proteins"/>
    <property type="match status" value="1"/>
</dbReference>
<accession>A0A1F5JVX1</accession>
<feature type="domain" description="Urease accessory protein UreH-like transmembrane" evidence="2">
    <location>
        <begin position="6"/>
        <end position="212"/>
    </location>
</feature>
<feature type="transmembrane region" description="Helical" evidence="1">
    <location>
        <begin position="52"/>
        <end position="76"/>
    </location>
</feature>
<dbReference type="InterPro" id="IPR008972">
    <property type="entry name" value="Cupredoxin"/>
</dbReference>
<reference evidence="4 5" key="1">
    <citation type="journal article" date="2016" name="Nat. Commun.">
        <title>Thousands of microbial genomes shed light on interconnected biogeochemical processes in an aquifer system.</title>
        <authorList>
            <person name="Anantharaman K."/>
            <person name="Brown C.T."/>
            <person name="Hug L.A."/>
            <person name="Sharon I."/>
            <person name="Castelle C.J."/>
            <person name="Probst A.J."/>
            <person name="Thomas B.C."/>
            <person name="Singh A."/>
            <person name="Wilkins M.J."/>
            <person name="Karaoz U."/>
            <person name="Brodie E.L."/>
            <person name="Williams K.H."/>
            <person name="Hubbard S.S."/>
            <person name="Banfield J.F."/>
        </authorList>
    </citation>
    <scope>NUCLEOTIDE SEQUENCE [LARGE SCALE GENOMIC DNA]</scope>
</reference>
<comment type="caution">
    <text evidence="4">The sequence shown here is derived from an EMBL/GenBank/DDBJ whole genome shotgun (WGS) entry which is preliminary data.</text>
</comment>
<evidence type="ECO:0000313" key="4">
    <source>
        <dbReference type="EMBL" id="OGE32738.1"/>
    </source>
</evidence>
<dbReference type="PANTHER" id="PTHR42208:SF1">
    <property type="entry name" value="HEAVY METAL TRANSPORTER"/>
    <property type="match status" value="1"/>
</dbReference>
<dbReference type="InterPro" id="IPR039447">
    <property type="entry name" value="UreH-like_TM_dom"/>
</dbReference>
<feature type="transmembrane region" description="Helical" evidence="1">
    <location>
        <begin position="6"/>
        <end position="31"/>
    </location>
</feature>
<organism evidence="4 5">
    <name type="scientific">Candidatus Daviesbacteria bacterium RIFCSPHIGHO2_02_FULL_41_10</name>
    <dbReference type="NCBI Taxonomy" id="1797774"/>
    <lineage>
        <taxon>Bacteria</taxon>
        <taxon>Candidatus Daviesiibacteriota</taxon>
    </lineage>
</organism>
<feature type="transmembrane region" description="Helical" evidence="1">
    <location>
        <begin position="88"/>
        <end position="112"/>
    </location>
</feature>
<feature type="transmembrane region" description="Helical" evidence="1">
    <location>
        <begin position="164"/>
        <end position="187"/>
    </location>
</feature>
<dbReference type="EMBL" id="MFDB01000022">
    <property type="protein sequence ID" value="OGE32738.1"/>
    <property type="molecule type" value="Genomic_DNA"/>
</dbReference>
<feature type="transmembrane region" description="Helical" evidence="1">
    <location>
        <begin position="199"/>
        <end position="222"/>
    </location>
</feature>
<evidence type="ECO:0000313" key="5">
    <source>
        <dbReference type="Proteomes" id="UP000177258"/>
    </source>
</evidence>
<dbReference type="Proteomes" id="UP000177258">
    <property type="component" value="Unassembled WGS sequence"/>
</dbReference>
<keyword evidence="1" id="KW-0812">Transmembrane</keyword>
<feature type="transmembrane region" description="Helical" evidence="1">
    <location>
        <begin position="132"/>
        <end position="158"/>
    </location>
</feature>
<evidence type="ECO:0000259" key="3">
    <source>
        <dbReference type="Pfam" id="PF13473"/>
    </source>
</evidence>
<dbReference type="AlphaFoldDB" id="A0A1F5JVX1"/>
<proteinExistence type="predicted"/>
<protein>
    <recommendedName>
        <fullName evidence="6">Urease accessory protein UreH-like transmembrane domain-containing protein</fullName>
    </recommendedName>
</protein>
<dbReference type="Pfam" id="PF13386">
    <property type="entry name" value="DsbD_2"/>
    <property type="match status" value="1"/>
</dbReference>
<dbReference type="InterPro" id="IPR028096">
    <property type="entry name" value="EfeO_Cupredoxin"/>
</dbReference>
<evidence type="ECO:0008006" key="6">
    <source>
        <dbReference type="Google" id="ProtNLM"/>
    </source>
</evidence>
<dbReference type="Pfam" id="PF13473">
    <property type="entry name" value="Cupredoxin_1"/>
    <property type="match status" value="1"/>
</dbReference>
<sequence length="347" mass="36433">MDLWVIFLTGLTVGGVSCMAVQGGLLASTIAAREEEDIRAGVRHKHNIWPTLAFLITKFVAYLILGLILGGFGSVLSLSDGARITMQIVAAAYMILVAFNLLNVHPIFRYAIIQPPRFLSKLVRNQSKSKDLFAPAFLGALTIFIPCGTTLAMEALAISSGSPILGAGIMGAFVLGTAPLFLGLGFLTTVLGDAFRTRFLKIAGVGVLYLGITSLNGALVAAGSPVTWQTIADNSPIQIDLSGGQSGSDQGGISTNIINGIQTADITAVSGGYEPRYIKVKNNMPVRLNLTASGRVGCSSAFTIPSLGVRKRLQAGVTETVDFTPSNPGKIVYTCSMGMYSGVIEVI</sequence>
<keyword evidence="1" id="KW-0472">Membrane</keyword>
<dbReference type="PANTHER" id="PTHR42208">
    <property type="entry name" value="HEAVY METAL TRANSPORTER-RELATED"/>
    <property type="match status" value="1"/>
</dbReference>
<evidence type="ECO:0000256" key="1">
    <source>
        <dbReference type="SAM" id="Phobius"/>
    </source>
</evidence>